<sequence length="503" mass="52804">MTEPCDLSAVTARRLIGRKQLSPVELVESCIARIEAVDPAINAFVARDFERARDVARKHEEAVTAGAGLGPLHGLPLGVKDMVNAEGLVTSFGSPAHRDNVAAGDERMVAALRAAGALVMGKTNVPEWGAGGNSRNAVYGTTGNPFDPSKNAAGSSGGSAAALATGMVPLATGSDTGGSLRNPAAYCGIVGFRPTAGLVPSELRGMAWLQLSTLGPMGRCVEDVALMLSTIVGDDKRDPLARTVHGEPMRGMDRFARLPSVDLSSLKIAYTSDFGFAPTEKALAAAFLEKLDGFKSVFRAADAAHPDCSGADDAFARLRAVLFLGPHRRLLEKDSSLVGENVRQNVEEGLGYSAADIAEGFELQTALYRRWQSFYDDYDFVVSPAVTVSPRPWTELYPAAIDGVPTRSYYHWLAMAYAPTLAGHPAISLPVGLDHAGMPFGLQIVGPRGGDLALLAMAAELESVLAADPSLKRPVPDIARLKAAPPIAAMPDFMPAAGAGETA</sequence>
<evidence type="ECO:0000313" key="3">
    <source>
        <dbReference type="Proteomes" id="UP000678276"/>
    </source>
</evidence>
<accession>A0ABS4BEA3</accession>
<dbReference type="EMBL" id="JAGJCF010000003">
    <property type="protein sequence ID" value="MBP0615093.1"/>
    <property type="molecule type" value="Genomic_DNA"/>
</dbReference>
<dbReference type="InterPro" id="IPR023631">
    <property type="entry name" value="Amidase_dom"/>
</dbReference>
<dbReference type="Pfam" id="PF01425">
    <property type="entry name" value="Amidase"/>
    <property type="match status" value="1"/>
</dbReference>
<organism evidence="2 3">
    <name type="scientific">Jiella mangrovi</name>
    <dbReference type="NCBI Taxonomy" id="2821407"/>
    <lineage>
        <taxon>Bacteria</taxon>
        <taxon>Pseudomonadati</taxon>
        <taxon>Pseudomonadota</taxon>
        <taxon>Alphaproteobacteria</taxon>
        <taxon>Hyphomicrobiales</taxon>
        <taxon>Aurantimonadaceae</taxon>
        <taxon>Jiella</taxon>
    </lineage>
</organism>
<evidence type="ECO:0000313" key="2">
    <source>
        <dbReference type="EMBL" id="MBP0615093.1"/>
    </source>
</evidence>
<dbReference type="RefSeq" id="WP_209593518.1">
    <property type="nucleotide sequence ID" value="NZ_JAGJCF010000003.1"/>
</dbReference>
<dbReference type="SUPFAM" id="SSF75304">
    <property type="entry name" value="Amidase signature (AS) enzymes"/>
    <property type="match status" value="1"/>
</dbReference>
<dbReference type="PANTHER" id="PTHR11895:SF76">
    <property type="entry name" value="INDOLEACETAMIDE HYDROLASE"/>
    <property type="match status" value="1"/>
</dbReference>
<name>A0ABS4BEA3_9HYPH</name>
<protein>
    <submittedName>
        <fullName evidence="2">Amidase</fullName>
    </submittedName>
</protein>
<reference evidence="2 3" key="1">
    <citation type="submission" date="2021-04" db="EMBL/GenBank/DDBJ databases">
        <title>Whole genome sequence of Jiella sp. KSK16Y-1.</title>
        <authorList>
            <person name="Tuo L."/>
        </authorList>
    </citation>
    <scope>NUCLEOTIDE SEQUENCE [LARGE SCALE GENOMIC DNA]</scope>
    <source>
        <strain evidence="2 3">KSK16Y-1</strain>
    </source>
</reference>
<dbReference type="Proteomes" id="UP000678276">
    <property type="component" value="Unassembled WGS sequence"/>
</dbReference>
<gene>
    <name evidence="2" type="ORF">J6595_05830</name>
</gene>
<feature type="domain" description="Amidase" evidence="1">
    <location>
        <begin position="25"/>
        <end position="455"/>
    </location>
</feature>
<keyword evidence="3" id="KW-1185">Reference proteome</keyword>
<proteinExistence type="predicted"/>
<dbReference type="InterPro" id="IPR036928">
    <property type="entry name" value="AS_sf"/>
</dbReference>
<comment type="caution">
    <text evidence="2">The sequence shown here is derived from an EMBL/GenBank/DDBJ whole genome shotgun (WGS) entry which is preliminary data.</text>
</comment>
<dbReference type="InterPro" id="IPR000120">
    <property type="entry name" value="Amidase"/>
</dbReference>
<dbReference type="PANTHER" id="PTHR11895">
    <property type="entry name" value="TRANSAMIDASE"/>
    <property type="match status" value="1"/>
</dbReference>
<dbReference type="Gene3D" id="3.90.1300.10">
    <property type="entry name" value="Amidase signature (AS) domain"/>
    <property type="match status" value="1"/>
</dbReference>
<evidence type="ECO:0000259" key="1">
    <source>
        <dbReference type="Pfam" id="PF01425"/>
    </source>
</evidence>